<comment type="catalytic activity">
    <reaction evidence="2">
        <text>a diacylglycerol + H2O = a monoacylglycerol + a fatty acid + H(+)</text>
        <dbReference type="Rhea" id="RHEA:32731"/>
        <dbReference type="ChEBI" id="CHEBI:15377"/>
        <dbReference type="ChEBI" id="CHEBI:15378"/>
        <dbReference type="ChEBI" id="CHEBI:17408"/>
        <dbReference type="ChEBI" id="CHEBI:18035"/>
        <dbReference type="ChEBI" id="CHEBI:28868"/>
    </reaction>
</comment>
<dbReference type="GO" id="GO:0006629">
    <property type="term" value="P:lipid metabolic process"/>
    <property type="evidence" value="ECO:0007669"/>
    <property type="project" value="InterPro"/>
</dbReference>
<dbReference type="PANTHER" id="PTHR45856">
    <property type="entry name" value="ALPHA/BETA-HYDROLASES SUPERFAMILY PROTEIN"/>
    <property type="match status" value="1"/>
</dbReference>
<dbReference type="AlphaFoldDB" id="A0A8H4JYW5"/>
<accession>A0A8H4JYW5</accession>
<organism evidence="5 6">
    <name type="scientific">Fusarium acutatum</name>
    <dbReference type="NCBI Taxonomy" id="78861"/>
    <lineage>
        <taxon>Eukaryota</taxon>
        <taxon>Fungi</taxon>
        <taxon>Dikarya</taxon>
        <taxon>Ascomycota</taxon>
        <taxon>Pezizomycotina</taxon>
        <taxon>Sordariomycetes</taxon>
        <taxon>Hypocreomycetidae</taxon>
        <taxon>Hypocreales</taxon>
        <taxon>Nectriaceae</taxon>
        <taxon>Fusarium</taxon>
        <taxon>Fusarium fujikuroi species complex</taxon>
    </lineage>
</organism>
<dbReference type="EMBL" id="JAADJF010000092">
    <property type="protein sequence ID" value="KAF4439538.1"/>
    <property type="molecule type" value="Genomic_DNA"/>
</dbReference>
<dbReference type="Pfam" id="PF01764">
    <property type="entry name" value="Lipase_3"/>
    <property type="match status" value="1"/>
</dbReference>
<name>A0A8H4JYW5_9HYPO</name>
<proteinExistence type="inferred from homology"/>
<gene>
    <name evidence="5" type="ORF">FACUT_4094</name>
</gene>
<feature type="domain" description="Fungal lipase-type" evidence="4">
    <location>
        <begin position="70"/>
        <end position="190"/>
    </location>
</feature>
<reference evidence="5 6" key="1">
    <citation type="submission" date="2020-01" db="EMBL/GenBank/DDBJ databases">
        <title>Identification and distribution of gene clusters putatively required for synthesis of sphingolipid metabolism inhibitors in phylogenetically diverse species of the filamentous fungus Fusarium.</title>
        <authorList>
            <person name="Kim H.-S."/>
            <person name="Busman M."/>
            <person name="Brown D.W."/>
            <person name="Divon H."/>
            <person name="Uhlig S."/>
            <person name="Proctor R.H."/>
        </authorList>
    </citation>
    <scope>NUCLEOTIDE SEQUENCE [LARGE SCALE GENOMIC DNA]</scope>
    <source>
        <strain evidence="5 6">NRRL 13308</strain>
    </source>
</reference>
<keyword evidence="6" id="KW-1185">Reference proteome</keyword>
<evidence type="ECO:0000256" key="2">
    <source>
        <dbReference type="ARBA" id="ARBA00047591"/>
    </source>
</evidence>
<dbReference type="SUPFAM" id="SSF53474">
    <property type="entry name" value="alpha/beta-Hydrolases"/>
    <property type="match status" value="1"/>
</dbReference>
<comment type="similarity">
    <text evidence="1">Belongs to the AB hydrolase superfamily. Lipase family. Class 3 subfamily.</text>
</comment>
<dbReference type="Gene3D" id="3.40.50.1820">
    <property type="entry name" value="alpha/beta hydrolase"/>
    <property type="match status" value="1"/>
</dbReference>
<protein>
    <recommendedName>
        <fullName evidence="4">Fungal lipase-type domain-containing protein</fullName>
    </recommendedName>
</protein>
<dbReference type="PANTHER" id="PTHR45856:SF24">
    <property type="entry name" value="FUNGAL LIPASE-LIKE DOMAIN-CONTAINING PROTEIN"/>
    <property type="match status" value="1"/>
</dbReference>
<dbReference type="OrthoDB" id="426718at2759"/>
<sequence length="286" mass="31515">MWASKFLKGRNARSITKTSIAAAASAPTSQAEFSANSQAFSVAVTELLECLDFVLDQLDDQGTKRTPHQYFYFEAFPGTKEQTYAHSGFLACAATLLPWLTEEIIRQVTVDEGLKDIVFTGHSAGGSVAAMVFLHFVCHYPAELSNAKFSLITFGAPPVTSTNITELAQGLHQTRHIYAVVNEHDLVPRVDQGYITSIISLYRSAYGLPLSEFNSTAFTRNTQADRNQDATWKLPPPDFHVVGNIIVLRAKLDYNALQSTSSQTSADTTTPPQKLDILRVSPIEFY</sequence>
<comment type="caution">
    <text evidence="5">The sequence shown here is derived from an EMBL/GenBank/DDBJ whole genome shotgun (WGS) entry which is preliminary data.</text>
</comment>
<dbReference type="InterPro" id="IPR002921">
    <property type="entry name" value="Fungal_lipase-type"/>
</dbReference>
<evidence type="ECO:0000313" key="5">
    <source>
        <dbReference type="EMBL" id="KAF4439538.1"/>
    </source>
</evidence>
<evidence type="ECO:0000259" key="4">
    <source>
        <dbReference type="Pfam" id="PF01764"/>
    </source>
</evidence>
<dbReference type="InterPro" id="IPR029058">
    <property type="entry name" value="AB_hydrolase_fold"/>
</dbReference>
<comment type="catalytic activity">
    <reaction evidence="3">
        <text>a monoacylglycerol + H2O = glycerol + a fatty acid + H(+)</text>
        <dbReference type="Rhea" id="RHEA:15245"/>
        <dbReference type="ChEBI" id="CHEBI:15377"/>
        <dbReference type="ChEBI" id="CHEBI:15378"/>
        <dbReference type="ChEBI" id="CHEBI:17408"/>
        <dbReference type="ChEBI" id="CHEBI:17754"/>
        <dbReference type="ChEBI" id="CHEBI:28868"/>
    </reaction>
</comment>
<dbReference type="Proteomes" id="UP000536711">
    <property type="component" value="Unassembled WGS sequence"/>
</dbReference>
<evidence type="ECO:0000256" key="1">
    <source>
        <dbReference type="ARBA" id="ARBA00043996"/>
    </source>
</evidence>
<evidence type="ECO:0000256" key="3">
    <source>
        <dbReference type="ARBA" id="ARBA00048461"/>
    </source>
</evidence>
<dbReference type="InterPro" id="IPR051218">
    <property type="entry name" value="Sec_MonoDiacylglyc_Lipase"/>
</dbReference>
<evidence type="ECO:0000313" key="6">
    <source>
        <dbReference type="Proteomes" id="UP000536711"/>
    </source>
</evidence>